<dbReference type="GO" id="GO:0016740">
    <property type="term" value="F:transferase activity"/>
    <property type="evidence" value="ECO:0007669"/>
    <property type="project" value="UniProtKB-KW"/>
</dbReference>
<evidence type="ECO:0000313" key="4">
    <source>
        <dbReference type="EMBL" id="OJI92042.1"/>
    </source>
</evidence>
<dbReference type="HAMAP" id="MF_00469">
    <property type="entry name" value="TrhO"/>
    <property type="match status" value="1"/>
</dbReference>
<dbReference type="EMBL" id="MLCB01000203">
    <property type="protein sequence ID" value="OJI92042.1"/>
    <property type="molecule type" value="Genomic_DNA"/>
</dbReference>
<dbReference type="GO" id="GO:0016705">
    <property type="term" value="F:oxidoreductase activity, acting on paired donors, with incorporation or reduction of molecular oxygen"/>
    <property type="evidence" value="ECO:0007669"/>
    <property type="project" value="UniProtKB-UniRule"/>
</dbReference>
<protein>
    <recommendedName>
        <fullName evidence="1">tRNA uridine(34) hydroxylase</fullName>
        <ecNumber evidence="1">1.14.-.-</ecNumber>
    </recommendedName>
    <alternativeName>
        <fullName evidence="1">tRNA hydroxylation protein O</fullName>
    </alternativeName>
</protein>
<dbReference type="PROSITE" id="PS50206">
    <property type="entry name" value="RHODANESE_3"/>
    <property type="match status" value="1"/>
</dbReference>
<dbReference type="EC" id="1.14.-.-" evidence="1"/>
<dbReference type="Proteomes" id="UP000184514">
    <property type="component" value="Unassembled WGS sequence"/>
</dbReference>
<dbReference type="Pfam" id="PF00581">
    <property type="entry name" value="Rhodanese"/>
    <property type="match status" value="1"/>
</dbReference>
<dbReference type="InterPro" id="IPR036873">
    <property type="entry name" value="Rhodanese-like_dom_sf"/>
</dbReference>
<comment type="caution">
    <text evidence="4">The sequence shown here is derived from an EMBL/GenBank/DDBJ whole genome shotgun (WGS) entry which is preliminary data.</text>
</comment>
<keyword evidence="5" id="KW-1185">Reference proteome</keyword>
<proteinExistence type="inferred from homology"/>
<keyword evidence="4" id="KW-0808">Transferase</keyword>
<feature type="region of interest" description="Disordered" evidence="2">
    <location>
        <begin position="274"/>
        <end position="298"/>
    </location>
</feature>
<dbReference type="InterPro" id="IPR040503">
    <property type="entry name" value="TRHO_N"/>
</dbReference>
<accession>A0A1L9NS89</accession>
<name>A0A1L9NS89_9RHOB</name>
<organism evidence="4 5">
    <name type="scientific">Planktotalea frisia</name>
    <dbReference type="NCBI Taxonomy" id="696762"/>
    <lineage>
        <taxon>Bacteria</taxon>
        <taxon>Pseudomonadati</taxon>
        <taxon>Pseudomonadota</taxon>
        <taxon>Alphaproteobacteria</taxon>
        <taxon>Rhodobacterales</taxon>
        <taxon>Paracoccaceae</taxon>
        <taxon>Planktotalea</taxon>
    </lineage>
</organism>
<dbReference type="STRING" id="696762.PFRI_37530"/>
<comment type="catalytic activity">
    <reaction evidence="1">
        <text>uridine(34) in tRNA + AH2 + O2 = 5-hydroxyuridine(34) in tRNA + A + H2O</text>
        <dbReference type="Rhea" id="RHEA:64224"/>
        <dbReference type="Rhea" id="RHEA-COMP:11727"/>
        <dbReference type="Rhea" id="RHEA-COMP:13381"/>
        <dbReference type="ChEBI" id="CHEBI:13193"/>
        <dbReference type="ChEBI" id="CHEBI:15377"/>
        <dbReference type="ChEBI" id="CHEBI:15379"/>
        <dbReference type="ChEBI" id="CHEBI:17499"/>
        <dbReference type="ChEBI" id="CHEBI:65315"/>
        <dbReference type="ChEBI" id="CHEBI:136877"/>
    </reaction>
</comment>
<dbReference type="PANTHER" id="PTHR43268:SF3">
    <property type="entry name" value="RHODANESE-LIKE DOMAIN-CONTAINING PROTEIN 7-RELATED"/>
    <property type="match status" value="1"/>
</dbReference>
<dbReference type="PANTHER" id="PTHR43268">
    <property type="entry name" value="THIOSULFATE SULFURTRANSFERASE/RHODANESE-LIKE DOMAIN-CONTAINING PROTEIN 2"/>
    <property type="match status" value="1"/>
</dbReference>
<comment type="function">
    <text evidence="1">Catalyzes oxygen-dependent 5-hydroxyuridine (ho5U) modification at position 34 in tRNAs.</text>
</comment>
<dbReference type="Pfam" id="PF17773">
    <property type="entry name" value="UPF0176_N"/>
    <property type="match status" value="1"/>
</dbReference>
<feature type="compositionally biased region" description="Basic and acidic residues" evidence="2">
    <location>
        <begin position="274"/>
        <end position="291"/>
    </location>
</feature>
<evidence type="ECO:0000256" key="1">
    <source>
        <dbReference type="HAMAP-Rule" id="MF_00469"/>
    </source>
</evidence>
<reference evidence="4 5" key="1">
    <citation type="submission" date="2016-10" db="EMBL/GenBank/DDBJ databases">
        <title>Genome sequence of Planktotalea frisia SH6-1.</title>
        <authorList>
            <person name="Poehlein A."/>
            <person name="Bakenhus I."/>
            <person name="Voget S."/>
            <person name="Brinkhoff T."/>
            <person name="Simon M."/>
        </authorList>
    </citation>
    <scope>NUCLEOTIDE SEQUENCE [LARGE SCALE GENOMIC DNA]</scope>
    <source>
        <strain evidence="4 5">SH6-1</strain>
    </source>
</reference>
<keyword evidence="1" id="KW-0560">Oxidoreductase</keyword>
<keyword evidence="1" id="KW-0819">tRNA processing</keyword>
<dbReference type="GO" id="GO:0006400">
    <property type="term" value="P:tRNA modification"/>
    <property type="evidence" value="ECO:0007669"/>
    <property type="project" value="UniProtKB-UniRule"/>
</dbReference>
<dbReference type="OrthoDB" id="9778326at2"/>
<dbReference type="Gene3D" id="3.40.250.10">
    <property type="entry name" value="Rhodanese-like domain"/>
    <property type="match status" value="1"/>
</dbReference>
<evidence type="ECO:0000313" key="5">
    <source>
        <dbReference type="Proteomes" id="UP000184514"/>
    </source>
</evidence>
<gene>
    <name evidence="1" type="primary">trhO</name>
    <name evidence="4" type="ORF">PFRI_37530</name>
</gene>
<dbReference type="CDD" id="cd01518">
    <property type="entry name" value="RHOD_YceA"/>
    <property type="match status" value="1"/>
</dbReference>
<evidence type="ECO:0000256" key="2">
    <source>
        <dbReference type="SAM" id="MobiDB-lite"/>
    </source>
</evidence>
<dbReference type="InterPro" id="IPR001763">
    <property type="entry name" value="Rhodanese-like_dom"/>
</dbReference>
<feature type="domain" description="Rhodanese" evidence="3">
    <location>
        <begin position="121"/>
        <end position="215"/>
    </location>
</feature>
<dbReference type="NCBIfam" id="NF001136">
    <property type="entry name" value="PRK00142.1-4"/>
    <property type="match status" value="1"/>
</dbReference>
<dbReference type="SUPFAM" id="SSF52821">
    <property type="entry name" value="Rhodanese/Cell cycle control phosphatase"/>
    <property type="match status" value="1"/>
</dbReference>
<dbReference type="Gene3D" id="3.30.70.100">
    <property type="match status" value="1"/>
</dbReference>
<dbReference type="AlphaFoldDB" id="A0A1L9NS89"/>
<dbReference type="InterPro" id="IPR020936">
    <property type="entry name" value="TrhO"/>
</dbReference>
<dbReference type="SMART" id="SM00450">
    <property type="entry name" value="RHOD"/>
    <property type="match status" value="1"/>
</dbReference>
<evidence type="ECO:0000259" key="3">
    <source>
        <dbReference type="PROSITE" id="PS50206"/>
    </source>
</evidence>
<dbReference type="RefSeq" id="WP_072632236.1">
    <property type="nucleotide sequence ID" value="NZ_MLCB01000203.1"/>
</dbReference>
<comment type="similarity">
    <text evidence="1">Belongs to the TrhO family.</text>
</comment>
<sequence>MYTIAALYHFSPISDLPSLQKSVRSKCESLEIKGTLLLAYEGINGTVAGSKSSIDQLLVFLGTLPEFSGLEWKLSESSDEPFNKLKVRLKKEIVTMGQANVDPRGAVGQYVEAENWNDFINSDDVVVIDTRNDYEVAIGTFEGAINPETKSFRDFPAWWEKNKKRFENQRIAMFCTGGIRCEKSTSYLKGQGVKDVFHLKGGILKYLEKIPENESTWNGECFVFDGRVSVGHGLEVGPHQMCFGCRRPIMPEDIKKDDFELGVSCHQCFKETSHQDKERFRERQKQIELSKKRTAQSP</sequence>